<dbReference type="NCBIfam" id="NF000856">
    <property type="entry name" value="PRK00075.2-5"/>
    <property type="match status" value="1"/>
</dbReference>
<sequence length="339" mass="34822">MRREAIVDPVTGFVYPEAWTSRCASPEACVLAASGLGVLTASGAVLRRGFTTGTTAAAAATAAVLSLKAPVSAVAVTLPCGLVFTVPAEGKDGTGSARKDAGDYPSDVTAGLLFVATAERAPAGLTFEAGEGIGRFARDTPRYRAGAAAISGTAMQSILQGIRGAMAAVGLPGVRVRLSIPEGAAIAGRTLNPRIGIEGGISVLGSTGLVEPWDDHLSESAFERIRGAERVVLTTGRLGLRYSRLLFPDYEAVLVGVNLGRALDEVGGEAVICALPGLVMKFIDSAILEGTGCGTVEELTATPVWPGIMERAFARFRADHPGVRVVIVDRDGDVMGDSG</sequence>
<accession>A0A831LWR5</accession>
<evidence type="ECO:0000313" key="6">
    <source>
        <dbReference type="EMBL" id="HDS63809.1"/>
    </source>
</evidence>
<dbReference type="GO" id="GO:0019251">
    <property type="term" value="P:anaerobic cobalamin biosynthetic process"/>
    <property type="evidence" value="ECO:0007669"/>
    <property type="project" value="UniProtKB-UniRule"/>
</dbReference>
<keyword evidence="4 5" id="KW-0949">S-adenosyl-L-methionine</keyword>
<dbReference type="Proteomes" id="UP000885648">
    <property type="component" value="Unassembled WGS sequence"/>
</dbReference>
<keyword evidence="1 5" id="KW-0169">Cobalamin biosynthesis</keyword>
<dbReference type="EC" id="2.1.1.195" evidence="5"/>
<dbReference type="GO" id="GO:0008168">
    <property type="term" value="F:methyltransferase activity"/>
    <property type="evidence" value="ECO:0007669"/>
    <property type="project" value="UniProtKB-UniRule"/>
</dbReference>
<dbReference type="AlphaFoldDB" id="A0A831LWR5"/>
<dbReference type="UniPathway" id="UPA00148">
    <property type="reaction ID" value="UER00227"/>
</dbReference>
<dbReference type="EMBL" id="DSBY01000271">
    <property type="protein sequence ID" value="HDS63809.1"/>
    <property type="molecule type" value="Genomic_DNA"/>
</dbReference>
<dbReference type="Gene3D" id="3.30.2110.10">
    <property type="entry name" value="CbiD-like"/>
    <property type="match status" value="1"/>
</dbReference>
<evidence type="ECO:0000256" key="3">
    <source>
        <dbReference type="ARBA" id="ARBA00022679"/>
    </source>
</evidence>
<comment type="caution">
    <text evidence="6">The sequence shown here is derived from an EMBL/GenBank/DDBJ whole genome shotgun (WGS) entry which is preliminary data.</text>
</comment>
<keyword evidence="2 5" id="KW-0489">Methyltransferase</keyword>
<dbReference type="HAMAP" id="MF_00787">
    <property type="entry name" value="CbiD"/>
    <property type="match status" value="1"/>
</dbReference>
<comment type="function">
    <text evidence="5">Catalyzes the methylation of C-1 in cobalt-precorrin-5B to form cobalt-precorrin-6A.</text>
</comment>
<dbReference type="PANTHER" id="PTHR35863:SF1">
    <property type="entry name" value="COBALT-PRECORRIN-5B C(1)-METHYLTRANSFERASE"/>
    <property type="match status" value="1"/>
</dbReference>
<proteinExistence type="inferred from homology"/>
<evidence type="ECO:0000256" key="2">
    <source>
        <dbReference type="ARBA" id="ARBA00022603"/>
    </source>
</evidence>
<dbReference type="GO" id="GO:0032259">
    <property type="term" value="P:methylation"/>
    <property type="evidence" value="ECO:0007669"/>
    <property type="project" value="UniProtKB-KW"/>
</dbReference>
<dbReference type="PANTHER" id="PTHR35863">
    <property type="entry name" value="COBALT-PRECORRIN-5B C(1)-METHYLTRANSFERASE"/>
    <property type="match status" value="1"/>
</dbReference>
<gene>
    <name evidence="5" type="primary">cbiD</name>
    <name evidence="6" type="ORF">ENN52_06780</name>
</gene>
<comment type="pathway">
    <text evidence="5">Cofactor biosynthesis; adenosylcobalamin biosynthesis; cob(II)yrinate a,c-diamide from sirohydrochlorin (anaerobic route): step 6/10.</text>
</comment>
<dbReference type="Gene3D" id="3.40.50.10720">
    <property type="entry name" value="CbiD-like domains"/>
    <property type="match status" value="1"/>
</dbReference>
<dbReference type="InterPro" id="IPR002748">
    <property type="entry name" value="CbiD"/>
</dbReference>
<protein>
    <recommendedName>
        <fullName evidence="5">Cobalt-precorrin-5B C(1)-methyltransferase</fullName>
        <ecNumber evidence="5">2.1.1.195</ecNumber>
    </recommendedName>
    <alternativeName>
        <fullName evidence="5">Cobalt-precorrin-6A synthase</fullName>
    </alternativeName>
</protein>
<organism evidence="6">
    <name type="scientific">Methanofollis liminatans</name>
    <dbReference type="NCBI Taxonomy" id="2201"/>
    <lineage>
        <taxon>Archaea</taxon>
        <taxon>Methanobacteriati</taxon>
        <taxon>Methanobacteriota</taxon>
        <taxon>Stenosarchaea group</taxon>
        <taxon>Methanomicrobia</taxon>
        <taxon>Methanomicrobiales</taxon>
        <taxon>Methanomicrobiaceae</taxon>
        <taxon>Methanofollis</taxon>
    </lineage>
</organism>
<dbReference type="Pfam" id="PF01888">
    <property type="entry name" value="CbiD"/>
    <property type="match status" value="1"/>
</dbReference>
<comment type="similarity">
    <text evidence="5">Belongs to the CbiD family.</text>
</comment>
<reference evidence="6" key="1">
    <citation type="journal article" date="2020" name="mSystems">
        <title>Genome- and Community-Level Interaction Insights into Carbon Utilization and Element Cycling Functions of Hydrothermarchaeota in Hydrothermal Sediment.</title>
        <authorList>
            <person name="Zhou Z."/>
            <person name="Liu Y."/>
            <person name="Xu W."/>
            <person name="Pan J."/>
            <person name="Luo Z.H."/>
            <person name="Li M."/>
        </authorList>
    </citation>
    <scope>NUCLEOTIDE SEQUENCE</scope>
    <source>
        <strain evidence="6">SpSt-1183</strain>
    </source>
</reference>
<dbReference type="InterPro" id="IPR036074">
    <property type="entry name" value="CbiD_sf"/>
</dbReference>
<name>A0A831LWR5_9EURY</name>
<evidence type="ECO:0000256" key="4">
    <source>
        <dbReference type="ARBA" id="ARBA00022691"/>
    </source>
</evidence>
<evidence type="ECO:0000256" key="1">
    <source>
        <dbReference type="ARBA" id="ARBA00022573"/>
    </source>
</evidence>
<keyword evidence="3 5" id="KW-0808">Transferase</keyword>
<evidence type="ECO:0000256" key="5">
    <source>
        <dbReference type="HAMAP-Rule" id="MF_00787"/>
    </source>
</evidence>
<dbReference type="SUPFAM" id="SSF111342">
    <property type="entry name" value="CbiD-like"/>
    <property type="match status" value="1"/>
</dbReference>
<comment type="catalytic activity">
    <reaction evidence="5">
        <text>Co-precorrin-5B + S-adenosyl-L-methionine = Co-precorrin-6A + S-adenosyl-L-homocysteine</text>
        <dbReference type="Rhea" id="RHEA:26285"/>
        <dbReference type="ChEBI" id="CHEBI:57856"/>
        <dbReference type="ChEBI" id="CHEBI:59789"/>
        <dbReference type="ChEBI" id="CHEBI:60063"/>
        <dbReference type="ChEBI" id="CHEBI:60064"/>
        <dbReference type="EC" id="2.1.1.195"/>
    </reaction>
</comment>